<organism evidence="4 5">
    <name type="scientific">Mola mola</name>
    <name type="common">Ocean sunfish</name>
    <name type="synonym">Tetraodon mola</name>
    <dbReference type="NCBI Taxonomy" id="94237"/>
    <lineage>
        <taxon>Eukaryota</taxon>
        <taxon>Metazoa</taxon>
        <taxon>Chordata</taxon>
        <taxon>Craniata</taxon>
        <taxon>Vertebrata</taxon>
        <taxon>Euteleostomi</taxon>
        <taxon>Actinopterygii</taxon>
        <taxon>Neopterygii</taxon>
        <taxon>Teleostei</taxon>
        <taxon>Neoteleostei</taxon>
        <taxon>Acanthomorphata</taxon>
        <taxon>Eupercaria</taxon>
        <taxon>Tetraodontiformes</taxon>
        <taxon>Molidae</taxon>
        <taxon>Mola</taxon>
    </lineage>
</organism>
<evidence type="ECO:0000313" key="5">
    <source>
        <dbReference type="Proteomes" id="UP000261620"/>
    </source>
</evidence>
<dbReference type="Ensembl" id="ENSMMOT00000010832.1">
    <property type="protein sequence ID" value="ENSMMOP00000010649.1"/>
    <property type="gene ID" value="ENSMMOG00000008218.1"/>
</dbReference>
<dbReference type="Proteomes" id="UP000261620">
    <property type="component" value="Unplaced"/>
</dbReference>
<evidence type="ECO:0000256" key="1">
    <source>
        <dbReference type="SAM" id="MobiDB-lite"/>
    </source>
</evidence>
<protein>
    <submittedName>
        <fullName evidence="4">Uncharacterized protein</fullName>
    </submittedName>
</protein>
<reference evidence="4" key="1">
    <citation type="submission" date="2025-08" db="UniProtKB">
        <authorList>
            <consortium name="Ensembl"/>
        </authorList>
    </citation>
    <scope>IDENTIFICATION</scope>
</reference>
<dbReference type="Pfam" id="PF23788">
    <property type="entry name" value="EDRF1_N"/>
    <property type="match status" value="2"/>
</dbReference>
<dbReference type="InterPro" id="IPR011990">
    <property type="entry name" value="TPR-like_helical_dom_sf"/>
</dbReference>
<dbReference type="PANTHER" id="PTHR15000">
    <property type="entry name" value="ERYTHROID DIFFERENTIATION-RELATED FACTOR 1"/>
    <property type="match status" value="1"/>
</dbReference>
<dbReference type="SUPFAM" id="SSF48452">
    <property type="entry name" value="TPR-like"/>
    <property type="match status" value="1"/>
</dbReference>
<reference evidence="4" key="2">
    <citation type="submission" date="2025-09" db="UniProtKB">
        <authorList>
            <consortium name="Ensembl"/>
        </authorList>
    </citation>
    <scope>IDENTIFICATION</scope>
</reference>
<evidence type="ECO:0000259" key="2">
    <source>
        <dbReference type="Pfam" id="PF23723"/>
    </source>
</evidence>
<evidence type="ECO:0000259" key="3">
    <source>
        <dbReference type="Pfam" id="PF23788"/>
    </source>
</evidence>
<feature type="domain" description="EDRF1 TPR repeats region" evidence="2">
    <location>
        <begin position="783"/>
        <end position="1176"/>
    </location>
</feature>
<proteinExistence type="predicted"/>
<dbReference type="PANTHER" id="PTHR15000:SF1">
    <property type="entry name" value="ERYTHROID DIFFERENTIATION-RELATED FACTOR 1"/>
    <property type="match status" value="1"/>
</dbReference>
<feature type="domain" description="EDRF1 N-terminal" evidence="3">
    <location>
        <begin position="232"/>
        <end position="501"/>
    </location>
</feature>
<accession>A0A3Q3WNW0</accession>
<dbReference type="InterPro" id="IPR056582">
    <property type="entry name" value="EDRF1_N"/>
</dbReference>
<dbReference type="AlphaFoldDB" id="A0A3Q3WNW0"/>
<dbReference type="OMA" id="AFLYCNM"/>
<dbReference type="GO" id="GO:0045893">
    <property type="term" value="P:positive regulation of DNA-templated transcription"/>
    <property type="evidence" value="ECO:0007669"/>
    <property type="project" value="TreeGrafter"/>
</dbReference>
<dbReference type="STRING" id="94237.ENSMMOP00000010649"/>
<name>A0A3Q3WNW0_MOLML</name>
<feature type="region of interest" description="Disordered" evidence="1">
    <location>
        <begin position="453"/>
        <end position="502"/>
    </location>
</feature>
<feature type="domain" description="EDRF1 N-terminal" evidence="3">
    <location>
        <begin position="18"/>
        <end position="230"/>
    </location>
</feature>
<dbReference type="Pfam" id="PF23723">
    <property type="entry name" value="TPR_EDRF1"/>
    <property type="match status" value="1"/>
</dbReference>
<dbReference type="InterPro" id="IPR056583">
    <property type="entry name" value="EDRF1_TPR"/>
</dbReference>
<sequence>MFYFVFLKDSATCSGNDEIKSRAVVKYSAAPPPTSYALLQEKTDLKLPPANWLRESPQLGSAGTTILGSSSKSKPFSSFGMAYDFIDCVGDDVDVVSDSENIKKLLKIPYSKSHVSMAVHRVGRTLLLDELDIQELFVSSSQTGDWTWLKEFYQRLIDQKWQRKKKSKEHWYQKAILSKFLYYSINGDGCAEPVSDNLNEGEEETGAEEFISSWPTTFTSTPSDAEESDAPKQGLRNDFVRNIMWTFEDIHMLVGSNMPIFGGGRYPAVSLRLRDNNKPINILTGIDYWLDNLMCNVPELVMCFHVNGIVQKYEMIKTEDIPHLENSTFSTRVVKDIAQNILSFLKSNCTKEGHTYWLFKASGRDIVKLYDLTTLCEEAEEEKCQNPFTLPVAVLLYKVASNLMLKARQNRKHYGTIRTLLLNCVKLLDQERHPQIIASAHYMLSELFQLEEPSQEDGEESLRAGGSEDSYSDDDREEEEDEEAELTDDSDERDSYSTQDDSKAVAIIRSVGELSVPEKYKSTHQIKQSCTFPVSQDKEEKCRHVLSYVLNGLKAVDGTIKKESDLPAADPNTPIPLKYEDRSAIGSTYLKQESSSSFNICVFLSPVGPLQADQKHQTRSGMIPGSWQHRMKLQLFLKASKAYYVLSDAATNLLKYGRALRYIKLSLQCYDAYCSISGTFHPHVLLFHSQCLSLCGDIQLMLAQNANNRAAYLEEYSYQTKEDQEILHSLHRESSCQAFNMATDLATDPEYQLFVSFKCYEAAYELLVSEPLKDHASDQLAQVLKRLGNIRNEMGVYYMNQAAAMQTEKEVKPAVSLAEQEMWKKSFAFFEKGMKDFEAIGDSTNMALLLCNTGRLMRICAQAHSAVSSDQSRGEFSPEEALYYNKAIDYYLRAMRSLAGRESHPAVWDSVNWELSTTYFTLATFLQDYAPLSRKAQEQIEREVTEAMMKSLKYCDLQTESARQPLYQYRAATIHHRLASMYHSCFRNQVGDEHLRKQHRSLAELHYSKAVGLFLSLKDAPCELLRTLLERVAFAEFTMAGQSSSAAKLKSLTGAIQIMAETRHAFKLIHNELLEEQLSESDLGESAECADAATDPTSELNLQEVMKLIGVFEPSFSFLLLQLIKLMTTMKRKPSKDEEMLKTYKNVYSKLLRAEKNAPLVSRVQLHIELLQQLVPQTEREVTGTPT</sequence>
<feature type="compositionally biased region" description="Acidic residues" evidence="1">
    <location>
        <begin position="470"/>
        <end position="492"/>
    </location>
</feature>
<keyword evidence="5" id="KW-1185">Reference proteome</keyword>
<evidence type="ECO:0000313" key="4">
    <source>
        <dbReference type="Ensembl" id="ENSMMOP00000010649.1"/>
    </source>
</evidence>